<evidence type="ECO:0000313" key="2">
    <source>
        <dbReference type="EMBL" id="SEJ38408.1"/>
    </source>
</evidence>
<evidence type="ECO:0008006" key="4">
    <source>
        <dbReference type="Google" id="ProtNLM"/>
    </source>
</evidence>
<organism evidence="2 3">
    <name type="scientific">Dyadobacter koreensis</name>
    <dbReference type="NCBI Taxonomy" id="408657"/>
    <lineage>
        <taxon>Bacteria</taxon>
        <taxon>Pseudomonadati</taxon>
        <taxon>Bacteroidota</taxon>
        <taxon>Cytophagia</taxon>
        <taxon>Cytophagales</taxon>
        <taxon>Spirosomataceae</taxon>
        <taxon>Dyadobacter</taxon>
    </lineage>
</organism>
<dbReference type="EMBL" id="FNXY01000007">
    <property type="protein sequence ID" value="SEJ38408.1"/>
    <property type="molecule type" value="Genomic_DNA"/>
</dbReference>
<sequence length="284" mass="31977">MKNFFYLAVLLAAISCNSNANEPDPVVAIKHQSPFGTDTIGTKLKSVTFNGKLLIEYSYSQGYLSGYKKYVAFSKPRFFQTGIFTRIGGEPQKAEVLVAQITPETEFVSEKQDPRMTLQYAAPKTDSIREVAEQDFLMPSTTNKIYKFNKDGFIVEEVASPSSGDAYSIIFVRNGENNVSQTYKVLKSQSAKTDKVEFIYDTKPNPFFNLGIDWEGNFTNYAVSPNNPLQEIIYNKDNVGVKSTYAYEYLPNGYPKKITITRGFINVDGVEETDSPIVLDLLYY</sequence>
<dbReference type="RefSeq" id="WP_090338392.1">
    <property type="nucleotide sequence ID" value="NZ_FNXY01000007.1"/>
</dbReference>
<keyword evidence="1" id="KW-0732">Signal</keyword>
<dbReference type="OrthoDB" id="943765at2"/>
<keyword evidence="3" id="KW-1185">Reference proteome</keyword>
<dbReference type="AlphaFoldDB" id="A0A1H6YAU5"/>
<protein>
    <recommendedName>
        <fullName evidence="4">DUF4595 domain-containing protein</fullName>
    </recommendedName>
</protein>
<evidence type="ECO:0000313" key="3">
    <source>
        <dbReference type="Proteomes" id="UP000199532"/>
    </source>
</evidence>
<feature type="signal peptide" evidence="1">
    <location>
        <begin position="1"/>
        <end position="20"/>
    </location>
</feature>
<dbReference type="Proteomes" id="UP000199532">
    <property type="component" value="Unassembled WGS sequence"/>
</dbReference>
<gene>
    <name evidence="2" type="ORF">SAMN04487995_4382</name>
</gene>
<dbReference type="PROSITE" id="PS51257">
    <property type="entry name" value="PROKAR_LIPOPROTEIN"/>
    <property type="match status" value="1"/>
</dbReference>
<reference evidence="2 3" key="1">
    <citation type="submission" date="2016-10" db="EMBL/GenBank/DDBJ databases">
        <authorList>
            <person name="de Groot N.N."/>
        </authorList>
    </citation>
    <scope>NUCLEOTIDE SEQUENCE [LARGE SCALE GENOMIC DNA]</scope>
    <source>
        <strain evidence="2 3">DSM 19938</strain>
    </source>
</reference>
<proteinExistence type="predicted"/>
<feature type="chain" id="PRO_5011737401" description="DUF4595 domain-containing protein" evidence="1">
    <location>
        <begin position="21"/>
        <end position="284"/>
    </location>
</feature>
<accession>A0A1H6YAU5</accession>
<evidence type="ECO:0000256" key="1">
    <source>
        <dbReference type="SAM" id="SignalP"/>
    </source>
</evidence>
<name>A0A1H6YAU5_9BACT</name>